<proteinExistence type="predicted"/>
<dbReference type="PANTHER" id="PTHR43394">
    <property type="entry name" value="ATP-DEPENDENT PERMEASE MDL1, MITOCHONDRIAL"/>
    <property type="match status" value="1"/>
</dbReference>
<dbReference type="PANTHER" id="PTHR43394:SF19">
    <property type="entry name" value="ABC TRANSPORTER B FAMILY"/>
    <property type="match status" value="1"/>
</dbReference>
<feature type="transmembrane region" description="Helical" evidence="6">
    <location>
        <begin position="192"/>
        <end position="216"/>
    </location>
</feature>
<evidence type="ECO:0000256" key="4">
    <source>
        <dbReference type="ARBA" id="ARBA00023136"/>
    </source>
</evidence>
<feature type="transmembrane region" description="Helical" evidence="6">
    <location>
        <begin position="151"/>
        <end position="172"/>
    </location>
</feature>
<dbReference type="InterPro" id="IPR036640">
    <property type="entry name" value="ABC1_TM_sf"/>
</dbReference>
<evidence type="ECO:0000313" key="8">
    <source>
        <dbReference type="EMBL" id="JAC68994.1"/>
    </source>
</evidence>
<feature type="compositionally biased region" description="Polar residues" evidence="5">
    <location>
        <begin position="68"/>
        <end position="85"/>
    </location>
</feature>
<dbReference type="GO" id="GO:0005524">
    <property type="term" value="F:ATP binding"/>
    <property type="evidence" value="ECO:0007669"/>
    <property type="project" value="InterPro"/>
</dbReference>
<sequence length="293" mass="32961">FGVKSSKQKFLPSFYLCSSSLPRNPRRLAKERRTVPAEFLQRSRFYRGLSEASWLRQLHSPARRSETHASSSAENYSEKPSQAFGSLQNSSSSQIGLSLQSPRSLLRSWNAWWEEVLGKFGDDHDGQSSSEQTKAVLGSLWNLVAPDKGRLYLAMLFLVLAALSELAIPHFVSKSIFAVTKQASEAQFLQYVRTLAACCILYAVFAGVRAVCFASLNTRLVSRLRRTLFEKLVQREMGFFDREEVGELTSRLGSDCQSVARLIGFHFNILLRNLLQCIGELRPAPTLAWDEDA</sequence>
<dbReference type="GO" id="GO:0015421">
    <property type="term" value="F:ABC-type oligopeptide transporter activity"/>
    <property type="evidence" value="ECO:0007669"/>
    <property type="project" value="TreeGrafter"/>
</dbReference>
<feature type="region of interest" description="Disordered" evidence="5">
    <location>
        <begin position="65"/>
        <end position="89"/>
    </location>
</feature>
<feature type="domain" description="ABC transmembrane type-1" evidence="7">
    <location>
        <begin position="153"/>
        <end position="279"/>
    </location>
</feature>
<evidence type="ECO:0000256" key="1">
    <source>
        <dbReference type="ARBA" id="ARBA00004141"/>
    </source>
</evidence>
<evidence type="ECO:0000256" key="3">
    <source>
        <dbReference type="ARBA" id="ARBA00022989"/>
    </source>
</evidence>
<dbReference type="EMBL" id="GBEZ01017332">
    <property type="protein sequence ID" value="JAC68994.1"/>
    <property type="molecule type" value="Transcribed_RNA"/>
</dbReference>
<keyword evidence="3 6" id="KW-1133">Transmembrane helix</keyword>
<gene>
    <name evidence="8" type="ORF">TSPGSL018_7446</name>
</gene>
<accession>A0A061RDV9</accession>
<reference evidence="8" key="1">
    <citation type="submission" date="2014-05" db="EMBL/GenBank/DDBJ databases">
        <title>The transcriptome of the halophilic microalga Tetraselmis sp. GSL018 isolated from the Great Salt Lake, Utah.</title>
        <authorList>
            <person name="Jinkerson R.E."/>
            <person name="D'Adamo S."/>
            <person name="Posewitz M.C."/>
        </authorList>
    </citation>
    <scope>NUCLEOTIDE SEQUENCE</scope>
    <source>
        <strain evidence="8">GSL018</strain>
    </source>
</reference>
<evidence type="ECO:0000259" key="7">
    <source>
        <dbReference type="PROSITE" id="PS50929"/>
    </source>
</evidence>
<evidence type="ECO:0000256" key="6">
    <source>
        <dbReference type="SAM" id="Phobius"/>
    </source>
</evidence>
<comment type="subcellular location">
    <subcellularLocation>
        <location evidence="1">Membrane</location>
        <topology evidence="1">Multi-pass membrane protein</topology>
    </subcellularLocation>
</comment>
<organism evidence="8">
    <name type="scientific">Tetraselmis sp. GSL018</name>
    <dbReference type="NCBI Taxonomy" id="582737"/>
    <lineage>
        <taxon>Eukaryota</taxon>
        <taxon>Viridiplantae</taxon>
        <taxon>Chlorophyta</taxon>
        <taxon>core chlorophytes</taxon>
        <taxon>Chlorodendrophyceae</taxon>
        <taxon>Chlorodendrales</taxon>
        <taxon>Chlorodendraceae</taxon>
        <taxon>Tetraselmis</taxon>
    </lineage>
</organism>
<name>A0A061RDV9_9CHLO</name>
<dbReference type="GO" id="GO:0016020">
    <property type="term" value="C:membrane"/>
    <property type="evidence" value="ECO:0007669"/>
    <property type="project" value="UniProtKB-SubCell"/>
</dbReference>
<dbReference type="SUPFAM" id="SSF90123">
    <property type="entry name" value="ABC transporter transmembrane region"/>
    <property type="match status" value="1"/>
</dbReference>
<evidence type="ECO:0000256" key="2">
    <source>
        <dbReference type="ARBA" id="ARBA00022692"/>
    </source>
</evidence>
<dbReference type="Gene3D" id="1.20.1560.10">
    <property type="entry name" value="ABC transporter type 1, transmembrane domain"/>
    <property type="match status" value="1"/>
</dbReference>
<feature type="non-terminal residue" evidence="8">
    <location>
        <position position="1"/>
    </location>
</feature>
<evidence type="ECO:0000256" key="5">
    <source>
        <dbReference type="SAM" id="MobiDB-lite"/>
    </source>
</evidence>
<keyword evidence="2 6" id="KW-0812">Transmembrane</keyword>
<dbReference type="Pfam" id="PF00664">
    <property type="entry name" value="ABC_membrane"/>
    <property type="match status" value="1"/>
</dbReference>
<dbReference type="AlphaFoldDB" id="A0A061RDV9"/>
<keyword evidence="4 6" id="KW-0472">Membrane</keyword>
<dbReference type="InterPro" id="IPR011527">
    <property type="entry name" value="ABC1_TM_dom"/>
</dbReference>
<dbReference type="InterPro" id="IPR039421">
    <property type="entry name" value="Type_1_exporter"/>
</dbReference>
<dbReference type="PROSITE" id="PS50929">
    <property type="entry name" value="ABC_TM1F"/>
    <property type="match status" value="1"/>
</dbReference>
<protein>
    <submittedName>
        <fullName evidence="8">Abc transporter b family member chloroplastic-like</fullName>
    </submittedName>
</protein>